<dbReference type="Proteomes" id="UP000308196">
    <property type="component" value="Chromosome"/>
</dbReference>
<reference evidence="2 3" key="1">
    <citation type="submission" date="2019-05" db="EMBL/GenBank/DDBJ databases">
        <authorList>
            <consortium name="Pathogen Informatics"/>
        </authorList>
    </citation>
    <scope>NUCLEOTIDE SEQUENCE [LARGE SCALE GENOMIC DNA]</scope>
    <source>
        <strain evidence="2 3">NCTC11429</strain>
    </source>
</reference>
<keyword evidence="4" id="KW-1185">Reference proteome</keyword>
<reference evidence="1 4" key="2">
    <citation type="submission" date="2024-06" db="EMBL/GenBank/DDBJ databases">
        <title>Soil Sphingobacterium thalpophilum.</title>
        <authorList>
            <person name="Yang J."/>
            <person name="Li J."/>
        </authorList>
    </citation>
    <scope>NUCLEOTIDE SEQUENCE [LARGE SCALE GENOMIC DNA]</scope>
    <source>
        <strain evidence="1 4">22g91tb</strain>
    </source>
</reference>
<evidence type="ECO:0000313" key="4">
    <source>
        <dbReference type="Proteomes" id="UP001566204"/>
    </source>
</evidence>
<accession>A0A4U9VXY7</accession>
<name>A0A4U9VXY7_9SPHI</name>
<gene>
    <name evidence="1" type="ORF">ABTW24_15055</name>
    <name evidence="2" type="ORF">NCTC11429_04218</name>
</gene>
<evidence type="ECO:0000313" key="1">
    <source>
        <dbReference type="EMBL" id="MEZ0452913.1"/>
    </source>
</evidence>
<dbReference type="GeneID" id="78464831"/>
<dbReference type="RefSeq" id="WP_028069611.1">
    <property type="nucleotide sequence ID" value="NZ_CP141191.1"/>
</dbReference>
<dbReference type="KEGG" id="stha:NCTC11429_04218"/>
<evidence type="ECO:0000313" key="3">
    <source>
        <dbReference type="Proteomes" id="UP000308196"/>
    </source>
</evidence>
<protein>
    <submittedName>
        <fullName evidence="2">Uncharacterized protein</fullName>
    </submittedName>
</protein>
<dbReference type="EMBL" id="LR590484">
    <property type="protein sequence ID" value="VTR50932.1"/>
    <property type="molecule type" value="Genomic_DNA"/>
</dbReference>
<dbReference type="Proteomes" id="UP001566204">
    <property type="component" value="Unassembled WGS sequence"/>
</dbReference>
<evidence type="ECO:0000313" key="2">
    <source>
        <dbReference type="EMBL" id="VTR50932.1"/>
    </source>
</evidence>
<organism evidence="2 3">
    <name type="scientific">Sphingobacterium thalpophilum</name>
    <dbReference type="NCBI Taxonomy" id="259"/>
    <lineage>
        <taxon>Bacteria</taxon>
        <taxon>Pseudomonadati</taxon>
        <taxon>Bacteroidota</taxon>
        <taxon>Sphingobacteriia</taxon>
        <taxon>Sphingobacteriales</taxon>
        <taxon>Sphingobacteriaceae</taxon>
        <taxon>Sphingobacterium</taxon>
    </lineage>
</organism>
<proteinExistence type="predicted"/>
<dbReference type="STRING" id="1123265.GCA_000686625_02463"/>
<sequence>MKTSWNEIRQIEAHLMGTQVPADALLFEAHILLDDEMTGRIAAQQKVYEMVWQFGRKELRKEIEAVHQTLFTQPEHIPFKQKIKRFFKTT</sequence>
<dbReference type="EMBL" id="JBEOQB010000004">
    <property type="protein sequence ID" value="MEZ0452913.1"/>
    <property type="molecule type" value="Genomic_DNA"/>
</dbReference>
<dbReference type="AlphaFoldDB" id="A0A4U9VXY7"/>